<feature type="domain" description="Peptidase S1" evidence="9">
    <location>
        <begin position="28"/>
        <end position="254"/>
    </location>
</feature>
<feature type="chain" id="PRO_5013120886" evidence="8">
    <location>
        <begin position="18"/>
        <end position="255"/>
    </location>
</feature>
<reference evidence="10 11" key="1">
    <citation type="journal article" date="2011" name="Cell">
        <title>The monarch butterfly genome yields insights into long-distance migration.</title>
        <authorList>
            <person name="Zhan S."/>
            <person name="Merlin C."/>
            <person name="Boore J.L."/>
            <person name="Reppert S.M."/>
        </authorList>
    </citation>
    <scope>NUCLEOTIDE SEQUENCE [LARGE SCALE GENOMIC DNA]</scope>
    <source>
        <strain evidence="10">F-2</strain>
    </source>
</reference>
<comment type="similarity">
    <text evidence="5">Belongs to the peptidase S1 family. CLIP subfamily.</text>
</comment>
<dbReference type="SUPFAM" id="SSF50494">
    <property type="entry name" value="Trypsin-like serine proteases"/>
    <property type="match status" value="1"/>
</dbReference>
<dbReference type="EMBL" id="AGBW02009869">
    <property type="protein sequence ID" value="OWR49696.1"/>
    <property type="molecule type" value="Genomic_DNA"/>
</dbReference>
<accession>A0A212F7I7</accession>
<evidence type="ECO:0000256" key="1">
    <source>
        <dbReference type="ARBA" id="ARBA00004239"/>
    </source>
</evidence>
<keyword evidence="2" id="KW-0800">Toxin</keyword>
<keyword evidence="8" id="KW-0732">Signal</keyword>
<protein>
    <submittedName>
        <fullName evidence="10">Chymotrypsinogen protein 3</fullName>
    </submittedName>
</protein>
<dbReference type="GO" id="GO:0006508">
    <property type="term" value="P:proteolysis"/>
    <property type="evidence" value="ECO:0007669"/>
    <property type="project" value="InterPro"/>
</dbReference>
<dbReference type="GO" id="GO:0005576">
    <property type="term" value="C:extracellular region"/>
    <property type="evidence" value="ECO:0007669"/>
    <property type="project" value="UniProtKB-SubCell"/>
</dbReference>
<dbReference type="PROSITE" id="PS50240">
    <property type="entry name" value="TRYPSIN_DOM"/>
    <property type="match status" value="1"/>
</dbReference>
<dbReference type="PANTHER" id="PTHR24256">
    <property type="entry name" value="TRYPTASE-RELATED"/>
    <property type="match status" value="1"/>
</dbReference>
<dbReference type="FunFam" id="2.40.10.10:FF:000068">
    <property type="entry name" value="transmembrane protease serine 2"/>
    <property type="match status" value="1"/>
</dbReference>
<evidence type="ECO:0000259" key="9">
    <source>
        <dbReference type="PROSITE" id="PS50240"/>
    </source>
</evidence>
<dbReference type="CDD" id="cd00190">
    <property type="entry name" value="Tryp_SPc"/>
    <property type="match status" value="1"/>
</dbReference>
<keyword evidence="11" id="KW-1185">Reference proteome</keyword>
<evidence type="ECO:0000256" key="3">
    <source>
        <dbReference type="ARBA" id="ARBA00023157"/>
    </source>
</evidence>
<dbReference type="STRING" id="278856.A0A212F7I7"/>
<keyword evidence="3" id="KW-1015">Disulfide bond</keyword>
<evidence type="ECO:0000313" key="10">
    <source>
        <dbReference type="EMBL" id="OWR49696.1"/>
    </source>
</evidence>
<evidence type="ECO:0000256" key="7">
    <source>
        <dbReference type="ARBA" id="ARBA00084094"/>
    </source>
</evidence>
<dbReference type="GO" id="GO:0004252">
    <property type="term" value="F:serine-type endopeptidase activity"/>
    <property type="evidence" value="ECO:0007669"/>
    <property type="project" value="InterPro"/>
</dbReference>
<dbReference type="GO" id="GO:0090729">
    <property type="term" value="F:toxin activity"/>
    <property type="evidence" value="ECO:0007669"/>
    <property type="project" value="UniProtKB-KW"/>
</dbReference>
<gene>
    <name evidence="10" type="ORF">KGM_205476</name>
</gene>
<dbReference type="InterPro" id="IPR043504">
    <property type="entry name" value="Peptidase_S1_PA_chymotrypsin"/>
</dbReference>
<evidence type="ECO:0000256" key="8">
    <source>
        <dbReference type="SAM" id="SignalP"/>
    </source>
</evidence>
<name>A0A212F7I7_DANPL</name>
<sequence length="255" mass="27897">MIKIVCWSFLLLAGSYGLPLDSDVDTSMYFGNIDPVLIESSVAGPVPYMVAVTHGLAPRVFQCGASLITTRHFLTTAGCVYFTGESRRHLQGTVGTNLWNSGGTHYSVVRVIIHREYSMFTYKNDISILVTSSEVKLSEAVQPVVLNYDFIPAKVAAVVNGWGVTNVTEFKSPTMLMELQTNIVDGKECAADIADLAKKLKRPVHHGDGGSPLVLKENRQQIGIVSWGITCAKGVPDVYTRISAFKSWIQKNTIL</sequence>
<feature type="signal peptide" evidence="8">
    <location>
        <begin position="1"/>
        <end position="17"/>
    </location>
</feature>
<proteinExistence type="inferred from homology"/>
<dbReference type="InterPro" id="IPR051487">
    <property type="entry name" value="Ser/Thr_Proteases_Immune/Dev"/>
</dbReference>
<evidence type="ECO:0000256" key="2">
    <source>
        <dbReference type="ARBA" id="ARBA00022656"/>
    </source>
</evidence>
<dbReference type="InterPro" id="IPR009003">
    <property type="entry name" value="Peptidase_S1_PA"/>
</dbReference>
<evidence type="ECO:0000313" key="11">
    <source>
        <dbReference type="Proteomes" id="UP000007151"/>
    </source>
</evidence>
<dbReference type="KEGG" id="dpl:KGM_205476"/>
<evidence type="ECO:0000256" key="6">
    <source>
        <dbReference type="ARBA" id="ARBA00055534"/>
    </source>
</evidence>
<dbReference type="Gene3D" id="2.40.10.10">
    <property type="entry name" value="Trypsin-like serine proteases"/>
    <property type="match status" value="1"/>
</dbReference>
<dbReference type="InParanoid" id="A0A212F7I7"/>
<comment type="subcellular location">
    <subcellularLocation>
        <location evidence="1">Secreted</location>
        <location evidence="1">Extracellular space</location>
    </subcellularLocation>
</comment>
<evidence type="ECO:0000256" key="5">
    <source>
        <dbReference type="ARBA" id="ARBA00024195"/>
    </source>
</evidence>
<evidence type="ECO:0000256" key="4">
    <source>
        <dbReference type="ARBA" id="ARBA00023240"/>
    </source>
</evidence>
<dbReference type="eggNOG" id="KOG3627">
    <property type="taxonomic scope" value="Eukaryota"/>
</dbReference>
<comment type="function">
    <text evidence="6">Fibrinolytic activity; shows preferential cleavage of Arg-Gly bonds in all three fibrinogen chains. Contact with the caterpillars causes severe bleeding, due the anticoagulant effect of the protein.</text>
</comment>
<keyword evidence="7" id="KW-1205">Fibrinolytic toxin</keyword>
<comment type="caution">
    <text evidence="10">The sequence shown here is derived from an EMBL/GenBank/DDBJ whole genome shotgun (WGS) entry which is preliminary data.</text>
</comment>
<dbReference type="InterPro" id="IPR001254">
    <property type="entry name" value="Trypsin_dom"/>
</dbReference>
<dbReference type="Pfam" id="PF00089">
    <property type="entry name" value="Trypsin"/>
    <property type="match status" value="1"/>
</dbReference>
<dbReference type="SMART" id="SM00020">
    <property type="entry name" value="Tryp_SPc"/>
    <property type="match status" value="1"/>
</dbReference>
<keyword evidence="4" id="KW-1199">Hemostasis impairing toxin</keyword>
<dbReference type="Proteomes" id="UP000007151">
    <property type="component" value="Unassembled WGS sequence"/>
</dbReference>
<dbReference type="AlphaFoldDB" id="A0A212F7I7"/>
<organism evidence="10 11">
    <name type="scientific">Danaus plexippus plexippus</name>
    <dbReference type="NCBI Taxonomy" id="278856"/>
    <lineage>
        <taxon>Eukaryota</taxon>
        <taxon>Metazoa</taxon>
        <taxon>Ecdysozoa</taxon>
        <taxon>Arthropoda</taxon>
        <taxon>Hexapoda</taxon>
        <taxon>Insecta</taxon>
        <taxon>Pterygota</taxon>
        <taxon>Neoptera</taxon>
        <taxon>Endopterygota</taxon>
        <taxon>Lepidoptera</taxon>
        <taxon>Glossata</taxon>
        <taxon>Ditrysia</taxon>
        <taxon>Papilionoidea</taxon>
        <taxon>Nymphalidae</taxon>
        <taxon>Danainae</taxon>
        <taxon>Danaini</taxon>
        <taxon>Danaina</taxon>
        <taxon>Danaus</taxon>
        <taxon>Danaus</taxon>
    </lineage>
</organism>